<protein>
    <submittedName>
        <fullName evidence="2">Uncharacterized protein</fullName>
    </submittedName>
</protein>
<accession>A0AAW9U1J6</accession>
<evidence type="ECO:0000256" key="1">
    <source>
        <dbReference type="SAM" id="MobiDB-lite"/>
    </source>
</evidence>
<evidence type="ECO:0000313" key="2">
    <source>
        <dbReference type="EMBL" id="MQW36930.1"/>
    </source>
</evidence>
<feature type="region of interest" description="Disordered" evidence="1">
    <location>
        <begin position="1"/>
        <end position="20"/>
    </location>
</feature>
<gene>
    <name evidence="2" type="ORF">GHK53_30265</name>
</gene>
<reference evidence="2 3" key="1">
    <citation type="journal article" date="2013" name="Genome Biol.">
        <title>Comparative genomics of the core and accessory genomes of 48 Sinorhizobium strains comprising five genospecies.</title>
        <authorList>
            <person name="Sugawara M."/>
            <person name="Epstein B."/>
            <person name="Badgley B.D."/>
            <person name="Unno T."/>
            <person name="Xu L."/>
            <person name="Reese J."/>
            <person name="Gyaneshwar P."/>
            <person name="Denny R."/>
            <person name="Mudge J."/>
            <person name="Bharti A.K."/>
            <person name="Farmer A.D."/>
            <person name="May G.D."/>
            <person name="Woodward J.E."/>
            <person name="Medigue C."/>
            <person name="Vallenet D."/>
            <person name="Lajus A."/>
            <person name="Rouy Z."/>
            <person name="Martinez-Vaz B."/>
            <person name="Tiffin P."/>
            <person name="Young N.D."/>
            <person name="Sadowsky M.J."/>
        </authorList>
    </citation>
    <scope>NUCLEOTIDE SEQUENCE [LARGE SCALE GENOMIC DNA]</scope>
    <source>
        <strain evidence="2 3">N6B1</strain>
    </source>
</reference>
<evidence type="ECO:0000313" key="3">
    <source>
        <dbReference type="Proteomes" id="UP000429484"/>
    </source>
</evidence>
<name>A0AAW9U1J6_RHIML</name>
<organism evidence="2 3">
    <name type="scientific">Rhizobium meliloti</name>
    <name type="common">Ensifer meliloti</name>
    <name type="synonym">Sinorhizobium meliloti</name>
    <dbReference type="NCBI Taxonomy" id="382"/>
    <lineage>
        <taxon>Bacteria</taxon>
        <taxon>Pseudomonadati</taxon>
        <taxon>Pseudomonadota</taxon>
        <taxon>Alphaproteobacteria</taxon>
        <taxon>Hyphomicrobiales</taxon>
        <taxon>Rhizobiaceae</taxon>
        <taxon>Sinorhizobium/Ensifer group</taxon>
        <taxon>Sinorhizobium</taxon>
    </lineage>
</organism>
<proteinExistence type="predicted"/>
<dbReference type="Proteomes" id="UP000429484">
    <property type="component" value="Unassembled WGS sequence"/>
</dbReference>
<comment type="caution">
    <text evidence="2">The sequence shown here is derived from an EMBL/GenBank/DDBJ whole genome shotgun (WGS) entry which is preliminary data.</text>
</comment>
<dbReference type="EMBL" id="WISR01000245">
    <property type="protein sequence ID" value="MQW36930.1"/>
    <property type="molecule type" value="Genomic_DNA"/>
</dbReference>
<sequence length="91" mass="10246">MQNISRKSFSDRAIPSSVSPNGLRLVDRIADETLLVEVFLFYTPHYYAPHNPVRIPNLKSHTVPFYAKLLGAWIAMGFRNPKMEVAGTVDA</sequence>
<dbReference type="AlphaFoldDB" id="A0AAW9U1J6"/>
<dbReference type="RefSeq" id="WP_010970006.1">
    <property type="nucleotide sequence ID" value="NZ_BJNJ01000009.1"/>
</dbReference>